<evidence type="ECO:0000256" key="2">
    <source>
        <dbReference type="ARBA" id="ARBA00023445"/>
    </source>
</evidence>
<protein>
    <submittedName>
        <fullName evidence="4">NAD-dependent epimerase/dehydratase family protein</fullName>
    </submittedName>
</protein>
<name>A0ABW4C1C1_9LACO</name>
<proteinExistence type="inferred from homology"/>
<dbReference type="SUPFAM" id="SSF51735">
    <property type="entry name" value="NAD(P)-binding Rossmann-fold domains"/>
    <property type="match status" value="1"/>
</dbReference>
<organism evidence="4 5">
    <name type="scientific">Lactiplantibacillus songbeiensis</name>
    <dbReference type="NCBI Taxonomy" id="2559920"/>
    <lineage>
        <taxon>Bacteria</taxon>
        <taxon>Bacillati</taxon>
        <taxon>Bacillota</taxon>
        <taxon>Bacilli</taxon>
        <taxon>Lactobacillales</taxon>
        <taxon>Lactobacillaceae</taxon>
        <taxon>Lactiplantibacillus</taxon>
    </lineage>
</organism>
<feature type="domain" description="NAD-dependent epimerase/dehydratase" evidence="3">
    <location>
        <begin position="5"/>
        <end position="241"/>
    </location>
</feature>
<comment type="similarity">
    <text evidence="2">Belongs to the NAD(P)-dependent epimerase/dehydratase family. Dihydroflavonol-4-reductase subfamily.</text>
</comment>
<evidence type="ECO:0000256" key="1">
    <source>
        <dbReference type="ARBA" id="ARBA00023002"/>
    </source>
</evidence>
<dbReference type="Proteomes" id="UP001597188">
    <property type="component" value="Unassembled WGS sequence"/>
</dbReference>
<dbReference type="Gene3D" id="3.40.50.720">
    <property type="entry name" value="NAD(P)-binding Rossmann-like Domain"/>
    <property type="match status" value="1"/>
</dbReference>
<dbReference type="InterPro" id="IPR050425">
    <property type="entry name" value="NAD(P)_dehydrat-like"/>
</dbReference>
<dbReference type="Pfam" id="PF01370">
    <property type="entry name" value="Epimerase"/>
    <property type="match status" value="1"/>
</dbReference>
<comment type="caution">
    <text evidence="4">The sequence shown here is derived from an EMBL/GenBank/DDBJ whole genome shotgun (WGS) entry which is preliminary data.</text>
</comment>
<gene>
    <name evidence="4" type="ORF">ACFQ5L_10095</name>
</gene>
<accession>A0ABW4C1C1</accession>
<dbReference type="InterPro" id="IPR001509">
    <property type="entry name" value="Epimerase_deHydtase"/>
</dbReference>
<dbReference type="EMBL" id="JBHTOJ010000036">
    <property type="protein sequence ID" value="MFD1421288.1"/>
    <property type="molecule type" value="Genomic_DNA"/>
</dbReference>
<evidence type="ECO:0000259" key="3">
    <source>
        <dbReference type="Pfam" id="PF01370"/>
    </source>
</evidence>
<dbReference type="RefSeq" id="WP_137635568.1">
    <property type="nucleotide sequence ID" value="NZ_BJDL01000023.1"/>
</dbReference>
<keyword evidence="5" id="KW-1185">Reference proteome</keyword>
<evidence type="ECO:0000313" key="5">
    <source>
        <dbReference type="Proteomes" id="UP001597188"/>
    </source>
</evidence>
<dbReference type="InterPro" id="IPR036291">
    <property type="entry name" value="NAD(P)-bd_dom_sf"/>
</dbReference>
<evidence type="ECO:0000313" key="4">
    <source>
        <dbReference type="EMBL" id="MFD1421288.1"/>
    </source>
</evidence>
<reference evidence="5" key="1">
    <citation type="journal article" date="2019" name="Int. J. Syst. Evol. Microbiol.">
        <title>The Global Catalogue of Microorganisms (GCM) 10K type strain sequencing project: providing services to taxonomists for standard genome sequencing and annotation.</title>
        <authorList>
            <consortium name="The Broad Institute Genomics Platform"/>
            <consortium name="The Broad Institute Genome Sequencing Center for Infectious Disease"/>
            <person name="Wu L."/>
            <person name="Ma J."/>
        </authorList>
    </citation>
    <scope>NUCLEOTIDE SEQUENCE [LARGE SCALE GENOMIC DNA]</scope>
    <source>
        <strain evidence="5">CCM 8931</strain>
    </source>
</reference>
<dbReference type="PANTHER" id="PTHR10366:SF564">
    <property type="entry name" value="STEROL-4-ALPHA-CARBOXYLATE 3-DEHYDROGENASE, DECARBOXYLATING"/>
    <property type="match status" value="1"/>
</dbReference>
<keyword evidence="1" id="KW-0560">Oxidoreductase</keyword>
<sequence>MQPMVLVTGGSGFLALHLIRQLLTAGYPVRATLRSLDKVAAVRQALTAQATLNMAQLSFVTADLTQDTGWLAAMTGVTTVMSVAAPVFVNGETVAHEVEQAAADGTLRILKAADQAGVKRVVMTGNLGAVGFSRLDHQGPVTEADWTSPVQPGLSLYERSKLIAEQRAWAYVQQPQVTVQLTVINAGAMLGPALGTHVSGSFGLLSRLLAGQVTPNYQVNVVDVRDVARLHVLAMQVPAAANQRFLAVTDDALTAKQAIALIQQQRPALASRLPKRLLPTWLVRGLAPFSQPVKEVWLMMRLNHQVSNQHAREVLEWQPMSDRNQAVLAAVDSLSQNQQN</sequence>
<dbReference type="PANTHER" id="PTHR10366">
    <property type="entry name" value="NAD DEPENDENT EPIMERASE/DEHYDRATASE"/>
    <property type="match status" value="1"/>
</dbReference>